<dbReference type="PROSITE" id="PS00518">
    <property type="entry name" value="ZF_RING_1"/>
    <property type="match status" value="1"/>
</dbReference>
<dbReference type="GO" id="GO:0005634">
    <property type="term" value="C:nucleus"/>
    <property type="evidence" value="ECO:0007669"/>
    <property type="project" value="TreeGrafter"/>
</dbReference>
<feature type="region of interest" description="Disordered" evidence="5">
    <location>
        <begin position="1"/>
        <end position="20"/>
    </location>
</feature>
<evidence type="ECO:0000256" key="4">
    <source>
        <dbReference type="PROSITE-ProRule" id="PRU00175"/>
    </source>
</evidence>
<dbReference type="PANTHER" id="PTHR16079:SF4">
    <property type="entry name" value="E3 UBIQUITIN-PROTEIN LIGASE CHFR"/>
    <property type="match status" value="1"/>
</dbReference>
<keyword evidence="8" id="KW-1185">Reference proteome</keyword>
<dbReference type="GO" id="GO:0006511">
    <property type="term" value="P:ubiquitin-dependent protein catabolic process"/>
    <property type="evidence" value="ECO:0007669"/>
    <property type="project" value="TreeGrafter"/>
</dbReference>
<comment type="caution">
    <text evidence="7">The sequence shown here is derived from an EMBL/GenBank/DDBJ whole genome shotgun (WGS) entry which is preliminary data.</text>
</comment>
<dbReference type="GO" id="GO:0004842">
    <property type="term" value="F:ubiquitin-protein transferase activity"/>
    <property type="evidence" value="ECO:0007669"/>
    <property type="project" value="TreeGrafter"/>
</dbReference>
<feature type="region of interest" description="Disordered" evidence="5">
    <location>
        <begin position="155"/>
        <end position="177"/>
    </location>
</feature>
<name>A0A9P6XIV5_RHIOR</name>
<evidence type="ECO:0000256" key="2">
    <source>
        <dbReference type="ARBA" id="ARBA00022771"/>
    </source>
</evidence>
<dbReference type="AlphaFoldDB" id="A0A9P6XIV5"/>
<evidence type="ECO:0000313" key="7">
    <source>
        <dbReference type="EMBL" id="KAG1314566.1"/>
    </source>
</evidence>
<evidence type="ECO:0000313" key="8">
    <source>
        <dbReference type="Proteomes" id="UP000716291"/>
    </source>
</evidence>
<dbReference type="EMBL" id="JAANQT010000101">
    <property type="protein sequence ID" value="KAG1314566.1"/>
    <property type="molecule type" value="Genomic_DNA"/>
</dbReference>
<keyword evidence="1" id="KW-0479">Metal-binding</keyword>
<keyword evidence="2 4" id="KW-0863">Zinc-finger</keyword>
<reference evidence="7" key="1">
    <citation type="journal article" date="2020" name="Microb. Genom.">
        <title>Genetic diversity of clinical and environmental Mucorales isolates obtained from an investigation of mucormycosis cases among solid organ transplant recipients.</title>
        <authorList>
            <person name="Nguyen M.H."/>
            <person name="Kaul D."/>
            <person name="Muto C."/>
            <person name="Cheng S.J."/>
            <person name="Richter R.A."/>
            <person name="Bruno V.M."/>
            <person name="Liu G."/>
            <person name="Beyhan S."/>
            <person name="Sundermann A.J."/>
            <person name="Mounaud S."/>
            <person name="Pasculle A.W."/>
            <person name="Nierman W.C."/>
            <person name="Driscoll E."/>
            <person name="Cumbie R."/>
            <person name="Clancy C.J."/>
            <person name="Dupont C.L."/>
        </authorList>
    </citation>
    <scope>NUCLEOTIDE SEQUENCE</scope>
    <source>
        <strain evidence="7">GL11</strain>
    </source>
</reference>
<dbReference type="GO" id="GO:0008270">
    <property type="term" value="F:zinc ion binding"/>
    <property type="evidence" value="ECO:0007669"/>
    <property type="project" value="UniProtKB-KW"/>
</dbReference>
<dbReference type="Pfam" id="PF13923">
    <property type="entry name" value="zf-C3HC4_2"/>
    <property type="match status" value="1"/>
</dbReference>
<feature type="region of interest" description="Disordered" evidence="5">
    <location>
        <begin position="202"/>
        <end position="329"/>
    </location>
</feature>
<dbReference type="PROSITE" id="PS50089">
    <property type="entry name" value="ZF_RING_2"/>
    <property type="match status" value="1"/>
</dbReference>
<evidence type="ECO:0000256" key="5">
    <source>
        <dbReference type="SAM" id="MobiDB-lite"/>
    </source>
</evidence>
<protein>
    <recommendedName>
        <fullName evidence="6">RING-type domain-containing protein</fullName>
    </recommendedName>
</protein>
<sequence length="329" mass="37242">MSEQAKEQINSDASANRETDGQPFKKKLLDLLVCGICLDLLKDPHGLDCGHSYCGECLLSWFEQSKICPSCNAPAVRQPVSNHTLYSIVELCTEQEDNNTRRLTREDWQPMYARANETEYVFDSDDDVARCVTCHWELNEDYVCERCELRYRAGPPRNDVGASDAQGSSDEEEDGDLSDFVVSDSHELDFDDDASDRIEDSFMSDDVEEDRSNNFGGYINDEASEGGSDEEEGEDEEGSSMRPRKSKRIVIPDSSDDEPIMLLSDVEQEESDDSLYPNHIERSKVVNDTFDRHKVISSDSSDNEEDDDEPDYDFTPEPVQPVESKFAEI</sequence>
<dbReference type="Proteomes" id="UP000716291">
    <property type="component" value="Unassembled WGS sequence"/>
</dbReference>
<dbReference type="OrthoDB" id="6105938at2759"/>
<organism evidence="7 8">
    <name type="scientific">Rhizopus oryzae</name>
    <name type="common">Mucormycosis agent</name>
    <name type="synonym">Rhizopus arrhizus var. delemar</name>
    <dbReference type="NCBI Taxonomy" id="64495"/>
    <lineage>
        <taxon>Eukaryota</taxon>
        <taxon>Fungi</taxon>
        <taxon>Fungi incertae sedis</taxon>
        <taxon>Mucoromycota</taxon>
        <taxon>Mucoromycotina</taxon>
        <taxon>Mucoromycetes</taxon>
        <taxon>Mucorales</taxon>
        <taxon>Mucorineae</taxon>
        <taxon>Rhizopodaceae</taxon>
        <taxon>Rhizopus</taxon>
    </lineage>
</organism>
<evidence type="ECO:0000259" key="6">
    <source>
        <dbReference type="PROSITE" id="PS50089"/>
    </source>
</evidence>
<feature type="domain" description="RING-type" evidence="6">
    <location>
        <begin position="34"/>
        <end position="72"/>
    </location>
</feature>
<proteinExistence type="predicted"/>
<dbReference type="SMART" id="SM00184">
    <property type="entry name" value="RING"/>
    <property type="match status" value="1"/>
</dbReference>
<evidence type="ECO:0000256" key="1">
    <source>
        <dbReference type="ARBA" id="ARBA00022723"/>
    </source>
</evidence>
<dbReference type="InterPro" id="IPR013083">
    <property type="entry name" value="Znf_RING/FYVE/PHD"/>
</dbReference>
<feature type="compositionally biased region" description="Basic and acidic residues" evidence="5">
    <location>
        <begin position="279"/>
        <end position="296"/>
    </location>
</feature>
<dbReference type="PANTHER" id="PTHR16079">
    <property type="entry name" value="UBIQUITIN LIGASE PROTEIN CHFR"/>
    <property type="match status" value="1"/>
</dbReference>
<accession>A0A9P6XIV5</accession>
<gene>
    <name evidence="7" type="ORF">G6F64_001349</name>
</gene>
<evidence type="ECO:0000256" key="3">
    <source>
        <dbReference type="ARBA" id="ARBA00022833"/>
    </source>
</evidence>
<dbReference type="InterPro" id="IPR052256">
    <property type="entry name" value="E3_ubiquitin-ligase_CHFR"/>
</dbReference>
<feature type="compositionally biased region" description="Acidic residues" evidence="5">
    <location>
        <begin position="301"/>
        <end position="314"/>
    </location>
</feature>
<dbReference type="InterPro" id="IPR017907">
    <property type="entry name" value="Znf_RING_CS"/>
</dbReference>
<feature type="compositionally biased region" description="Acidic residues" evidence="5">
    <location>
        <begin position="222"/>
        <end position="238"/>
    </location>
</feature>
<dbReference type="GO" id="GO:0016567">
    <property type="term" value="P:protein ubiquitination"/>
    <property type="evidence" value="ECO:0007669"/>
    <property type="project" value="TreeGrafter"/>
</dbReference>
<dbReference type="SUPFAM" id="SSF57850">
    <property type="entry name" value="RING/U-box"/>
    <property type="match status" value="1"/>
</dbReference>
<keyword evidence="3" id="KW-0862">Zinc</keyword>
<dbReference type="Gene3D" id="3.30.40.10">
    <property type="entry name" value="Zinc/RING finger domain, C3HC4 (zinc finger)"/>
    <property type="match status" value="1"/>
</dbReference>
<dbReference type="InterPro" id="IPR001841">
    <property type="entry name" value="Znf_RING"/>
</dbReference>